<dbReference type="AlphaFoldDB" id="A0A3P6PSM9"/>
<proteinExistence type="predicted"/>
<keyword evidence="3" id="KW-1185">Reference proteome</keyword>
<sequence>MYLCFFQLVDLETVRPRDLATLNASGLPIRGQTKLDKRPRSLYVTGHSIYDVEDFRQALSLNYLYTESFRPFTVNEQPVIEIAFRTRDFAEAATRLFPQFHGRQLVMSFSPPDFLSTAVLPTSDSSGKGVIPSPKSSGSAALAQEHDNRDVRIEVSDPEA</sequence>
<accession>A0A3P6PSM9</accession>
<organism evidence="2 3">
    <name type="scientific">Dibothriocephalus latus</name>
    <name type="common">Fish tapeworm</name>
    <name type="synonym">Diphyllobothrium latum</name>
    <dbReference type="NCBI Taxonomy" id="60516"/>
    <lineage>
        <taxon>Eukaryota</taxon>
        <taxon>Metazoa</taxon>
        <taxon>Spiralia</taxon>
        <taxon>Lophotrochozoa</taxon>
        <taxon>Platyhelminthes</taxon>
        <taxon>Cestoda</taxon>
        <taxon>Eucestoda</taxon>
        <taxon>Diphyllobothriidea</taxon>
        <taxon>Diphyllobothriidae</taxon>
        <taxon>Dibothriocephalus</taxon>
    </lineage>
</organism>
<evidence type="ECO:0000256" key="1">
    <source>
        <dbReference type="SAM" id="MobiDB-lite"/>
    </source>
</evidence>
<reference evidence="2 3" key="1">
    <citation type="submission" date="2018-11" db="EMBL/GenBank/DDBJ databases">
        <authorList>
            <consortium name="Pathogen Informatics"/>
        </authorList>
    </citation>
    <scope>NUCLEOTIDE SEQUENCE [LARGE SCALE GENOMIC DNA]</scope>
</reference>
<evidence type="ECO:0000313" key="3">
    <source>
        <dbReference type="Proteomes" id="UP000281553"/>
    </source>
</evidence>
<evidence type="ECO:0000313" key="2">
    <source>
        <dbReference type="EMBL" id="VDK32733.1"/>
    </source>
</evidence>
<gene>
    <name evidence="2" type="ORF">DILT_LOCUS446</name>
</gene>
<feature type="region of interest" description="Disordered" evidence="1">
    <location>
        <begin position="123"/>
        <end position="160"/>
    </location>
</feature>
<name>A0A3P6PSM9_DIBLA</name>
<protein>
    <submittedName>
        <fullName evidence="2">Uncharacterized protein</fullName>
    </submittedName>
</protein>
<dbReference type="OrthoDB" id="443401at2759"/>
<feature type="compositionally biased region" description="Basic and acidic residues" evidence="1">
    <location>
        <begin position="144"/>
        <end position="160"/>
    </location>
</feature>
<dbReference type="Proteomes" id="UP000281553">
    <property type="component" value="Unassembled WGS sequence"/>
</dbReference>
<dbReference type="EMBL" id="UYRU01001868">
    <property type="protein sequence ID" value="VDK32733.1"/>
    <property type="molecule type" value="Genomic_DNA"/>
</dbReference>